<reference evidence="14" key="1">
    <citation type="submission" date="2006-10" db="EMBL/GenBank/DDBJ databases">
        <authorList>
            <person name="Amadeo P."/>
            <person name="Zhao Q."/>
            <person name="Wortman J."/>
            <person name="Fraser-Liggett C."/>
            <person name="Carlton J."/>
        </authorList>
    </citation>
    <scope>NUCLEOTIDE SEQUENCE</scope>
    <source>
        <strain evidence="14">G3</strain>
    </source>
</reference>
<evidence type="ECO:0000256" key="9">
    <source>
        <dbReference type="ARBA" id="ARBA00023136"/>
    </source>
</evidence>
<dbReference type="PROSITE" id="PS50893">
    <property type="entry name" value="ABC_TRANSPORTER_2"/>
    <property type="match status" value="1"/>
</dbReference>
<dbReference type="GO" id="GO:0016887">
    <property type="term" value="F:ATP hydrolysis activity"/>
    <property type="evidence" value="ECO:0007669"/>
    <property type="project" value="InterPro"/>
</dbReference>
<dbReference type="EMBL" id="DS113704">
    <property type="protein sequence ID" value="EAX97699.1"/>
    <property type="molecule type" value="Genomic_DNA"/>
</dbReference>
<protein>
    <submittedName>
        <fullName evidence="14">ABC transporter family protein</fullName>
    </submittedName>
</protein>
<keyword evidence="7" id="KW-1278">Translocase</keyword>
<dbReference type="PROSITE" id="PS50929">
    <property type="entry name" value="ABC_TM1F"/>
    <property type="match status" value="1"/>
</dbReference>
<dbReference type="STRING" id="5722.A2FBL3"/>
<evidence type="ECO:0000256" key="11">
    <source>
        <dbReference type="SAM" id="Phobius"/>
    </source>
</evidence>
<dbReference type="eggNOG" id="KOG0055">
    <property type="taxonomic scope" value="Eukaryota"/>
</dbReference>
<dbReference type="GO" id="GO:0042626">
    <property type="term" value="F:ATPase-coupled transmembrane transporter activity"/>
    <property type="evidence" value="ECO:0000318"/>
    <property type="project" value="GO_Central"/>
</dbReference>
<keyword evidence="5" id="KW-0547">Nucleotide-binding</keyword>
<feature type="transmembrane region" description="Helical" evidence="11">
    <location>
        <begin position="285"/>
        <end position="313"/>
    </location>
</feature>
<dbReference type="InterPro" id="IPR011527">
    <property type="entry name" value="ABC1_TM_dom"/>
</dbReference>
<dbReference type="OMA" id="MVVFMSY"/>
<sequence length="657" mass="73458">MPEEQRHSSEYSSQHSRRDSSSHEEIKVEKSDKKEARGHLYGELFRNPWAIIGIFPALVTGGSNILVYLFFGNILNAHTDYAVSVKAHEQDPSVPIVDKMPYIIKNFLWIVGIAVLCGLCSFVGKIIWVRLGTRLSTKLRKKLFYHLMQCEVTFFDVTPIGSVLSLPSEDSQMIQLSFGSVKYQQIENLAKFLIGIVLAFVYSWKVALISCAVIPVAMIIIGIFGPILGKKNAIRFESLSKSVTLAEETLASIRTVRGYNREDDEIERFKKLSLESAKYEQSSGYLVAVLFFFIMVALWVDVILNLYFAATLVEKSMKSGKNDFLIGDMMACMMFTMFGTLGIMVLQGSVSGEQKAIAAGARILKLCNHVPAIPFEGGIDKVDNFQGHIKFCNVTFRYPTRPVDVLQNVSFEIKPHTHAALVGHSGSGKSTCVQLLERFYDVSEGMILIDGKDIKEYDPRFLHKKFGLVNQEPTLFSTTIAENVKYGNPDCTQEEIEKACELSNAKNFIEKMEMKYETLVSEKGSSLSGGQRQRIAIARALVKNPTILLCDEATSALDSSSERKVQAALDNVMKDRTSIIVAHRLSTIRHSDIIFVFDAGKIVESGTHDELVSHQGAYYNLVSRQLLTDITKKSEPVDNSTPKEETHEETDNKESSK</sequence>
<evidence type="ECO:0000256" key="7">
    <source>
        <dbReference type="ARBA" id="ARBA00022967"/>
    </source>
</evidence>
<feature type="transmembrane region" description="Helical" evidence="11">
    <location>
        <begin position="49"/>
        <end position="71"/>
    </location>
</feature>
<dbReference type="VEuPathDB" id="TrichDB:TVAGG3_0809120"/>
<dbReference type="PROSITE" id="PS00211">
    <property type="entry name" value="ABC_TRANSPORTER_1"/>
    <property type="match status" value="1"/>
</dbReference>
<dbReference type="CDD" id="cd03249">
    <property type="entry name" value="ABC_MTABC3_MDL1_MDL2"/>
    <property type="match status" value="1"/>
</dbReference>
<keyword evidence="3" id="KW-0813">Transport</keyword>
<dbReference type="Pfam" id="PF00664">
    <property type="entry name" value="ABC_membrane"/>
    <property type="match status" value="1"/>
</dbReference>
<dbReference type="VEuPathDB" id="TrichDB:TVAG_280000"/>
<dbReference type="GO" id="GO:0016020">
    <property type="term" value="C:membrane"/>
    <property type="evidence" value="ECO:0000318"/>
    <property type="project" value="GO_Central"/>
</dbReference>
<dbReference type="GO" id="GO:0005524">
    <property type="term" value="F:ATP binding"/>
    <property type="evidence" value="ECO:0007669"/>
    <property type="project" value="UniProtKB-KW"/>
</dbReference>
<dbReference type="InterPro" id="IPR003593">
    <property type="entry name" value="AAA+_ATPase"/>
</dbReference>
<feature type="transmembrane region" description="Helical" evidence="11">
    <location>
        <begin position="325"/>
        <end position="346"/>
    </location>
</feature>
<dbReference type="PANTHER" id="PTHR43394">
    <property type="entry name" value="ATP-DEPENDENT PERMEASE MDL1, MITOCHONDRIAL"/>
    <property type="match status" value="1"/>
</dbReference>
<comment type="subcellular location">
    <subcellularLocation>
        <location evidence="1">Endomembrane system</location>
        <topology evidence="1">Multi-pass membrane protein</topology>
    </subcellularLocation>
</comment>
<dbReference type="SUPFAM" id="SSF52540">
    <property type="entry name" value="P-loop containing nucleoside triphosphate hydrolases"/>
    <property type="match status" value="1"/>
</dbReference>
<keyword evidence="8 11" id="KW-1133">Transmembrane helix</keyword>
<dbReference type="AlphaFoldDB" id="A2FBL3"/>
<evidence type="ECO:0000256" key="6">
    <source>
        <dbReference type="ARBA" id="ARBA00022840"/>
    </source>
</evidence>
<dbReference type="Pfam" id="PF00005">
    <property type="entry name" value="ABC_tran"/>
    <property type="match status" value="1"/>
</dbReference>
<evidence type="ECO:0000256" key="3">
    <source>
        <dbReference type="ARBA" id="ARBA00022448"/>
    </source>
</evidence>
<evidence type="ECO:0000256" key="10">
    <source>
        <dbReference type="SAM" id="MobiDB-lite"/>
    </source>
</evidence>
<evidence type="ECO:0000313" key="14">
    <source>
        <dbReference type="EMBL" id="EAX97699.1"/>
    </source>
</evidence>
<comment type="similarity">
    <text evidence="2">Belongs to the ABC transporter superfamily. ABCB family. MHC peptide exporter (TC 3.A.1.209) subfamily.</text>
</comment>
<dbReference type="Gene3D" id="1.20.1560.10">
    <property type="entry name" value="ABC transporter type 1, transmembrane domain"/>
    <property type="match status" value="1"/>
</dbReference>
<feature type="compositionally biased region" description="Basic and acidic residues" evidence="10">
    <location>
        <begin position="16"/>
        <end position="31"/>
    </location>
</feature>
<dbReference type="KEGG" id="tva:4755487"/>
<feature type="domain" description="ABC transporter" evidence="12">
    <location>
        <begin position="389"/>
        <end position="624"/>
    </location>
</feature>
<dbReference type="SMR" id="A2FBL3"/>
<feature type="transmembrane region" description="Helical" evidence="11">
    <location>
        <begin position="211"/>
        <end position="229"/>
    </location>
</feature>
<dbReference type="InParanoid" id="A2FBL3"/>
<proteinExistence type="inferred from homology"/>
<dbReference type="InterPro" id="IPR027417">
    <property type="entry name" value="P-loop_NTPase"/>
</dbReference>
<evidence type="ECO:0000313" key="15">
    <source>
        <dbReference type="Proteomes" id="UP000001542"/>
    </source>
</evidence>
<feature type="transmembrane region" description="Helical" evidence="11">
    <location>
        <begin position="107"/>
        <end position="131"/>
    </location>
</feature>
<dbReference type="FunFam" id="3.40.50.300:FF:000140">
    <property type="entry name" value="Lipid A export ATP-binding/permease protein MsbA"/>
    <property type="match status" value="1"/>
</dbReference>
<keyword evidence="4 11" id="KW-0812">Transmembrane</keyword>
<dbReference type="FunFam" id="1.20.1560.10:FF:000175">
    <property type="entry name" value="ABC transporter family protein"/>
    <property type="match status" value="1"/>
</dbReference>
<feature type="region of interest" description="Disordered" evidence="10">
    <location>
        <begin position="631"/>
        <end position="657"/>
    </location>
</feature>
<dbReference type="InterPro" id="IPR003439">
    <property type="entry name" value="ABC_transporter-like_ATP-bd"/>
</dbReference>
<dbReference type="PANTHER" id="PTHR43394:SF1">
    <property type="entry name" value="ATP-BINDING CASSETTE SUB-FAMILY B MEMBER 10, MITOCHONDRIAL"/>
    <property type="match status" value="1"/>
</dbReference>
<feature type="region of interest" description="Disordered" evidence="10">
    <location>
        <begin position="1"/>
        <end position="31"/>
    </location>
</feature>
<dbReference type="SMART" id="SM00382">
    <property type="entry name" value="AAA"/>
    <property type="match status" value="1"/>
</dbReference>
<dbReference type="InterPro" id="IPR039421">
    <property type="entry name" value="Type_1_exporter"/>
</dbReference>
<keyword evidence="6" id="KW-0067">ATP-binding</keyword>
<dbReference type="GO" id="GO:0140359">
    <property type="term" value="F:ABC-type transporter activity"/>
    <property type="evidence" value="ECO:0007669"/>
    <property type="project" value="InterPro"/>
</dbReference>
<keyword evidence="15" id="KW-1185">Reference proteome</keyword>
<dbReference type="GO" id="GO:0012505">
    <property type="term" value="C:endomembrane system"/>
    <property type="evidence" value="ECO:0007669"/>
    <property type="project" value="UniProtKB-SubCell"/>
</dbReference>
<evidence type="ECO:0000259" key="12">
    <source>
        <dbReference type="PROSITE" id="PS50893"/>
    </source>
</evidence>
<dbReference type="Proteomes" id="UP000001542">
    <property type="component" value="Unassembled WGS sequence"/>
</dbReference>
<feature type="domain" description="ABC transmembrane type-1" evidence="13">
    <location>
        <begin position="57"/>
        <end position="346"/>
    </location>
</feature>
<dbReference type="RefSeq" id="XP_001310629.1">
    <property type="nucleotide sequence ID" value="XM_001310628.1"/>
</dbReference>
<dbReference type="Gene3D" id="3.40.50.300">
    <property type="entry name" value="P-loop containing nucleotide triphosphate hydrolases"/>
    <property type="match status" value="1"/>
</dbReference>
<evidence type="ECO:0000256" key="4">
    <source>
        <dbReference type="ARBA" id="ARBA00022692"/>
    </source>
</evidence>
<organism evidence="14 15">
    <name type="scientific">Trichomonas vaginalis (strain ATCC PRA-98 / G3)</name>
    <dbReference type="NCBI Taxonomy" id="412133"/>
    <lineage>
        <taxon>Eukaryota</taxon>
        <taxon>Metamonada</taxon>
        <taxon>Parabasalia</taxon>
        <taxon>Trichomonadida</taxon>
        <taxon>Trichomonadidae</taxon>
        <taxon>Trichomonas</taxon>
    </lineage>
</organism>
<evidence type="ECO:0000256" key="2">
    <source>
        <dbReference type="ARBA" id="ARBA00006493"/>
    </source>
</evidence>
<name>A2FBL3_TRIV3</name>
<accession>A2FBL3</accession>
<dbReference type="GO" id="GO:0055085">
    <property type="term" value="P:transmembrane transport"/>
    <property type="evidence" value="ECO:0000318"/>
    <property type="project" value="GO_Central"/>
</dbReference>
<reference evidence="14" key="2">
    <citation type="journal article" date="2007" name="Science">
        <title>Draft genome sequence of the sexually transmitted pathogen Trichomonas vaginalis.</title>
        <authorList>
            <person name="Carlton J.M."/>
            <person name="Hirt R.P."/>
            <person name="Silva J.C."/>
            <person name="Delcher A.L."/>
            <person name="Schatz M."/>
            <person name="Zhao Q."/>
            <person name="Wortman J.R."/>
            <person name="Bidwell S.L."/>
            <person name="Alsmark U.C.M."/>
            <person name="Besteiro S."/>
            <person name="Sicheritz-Ponten T."/>
            <person name="Noel C.J."/>
            <person name="Dacks J.B."/>
            <person name="Foster P.G."/>
            <person name="Simillion C."/>
            <person name="Van de Peer Y."/>
            <person name="Miranda-Saavedra D."/>
            <person name="Barton G.J."/>
            <person name="Westrop G.D."/>
            <person name="Mueller S."/>
            <person name="Dessi D."/>
            <person name="Fiori P.L."/>
            <person name="Ren Q."/>
            <person name="Paulsen I."/>
            <person name="Zhang H."/>
            <person name="Bastida-Corcuera F.D."/>
            <person name="Simoes-Barbosa A."/>
            <person name="Brown M.T."/>
            <person name="Hayes R.D."/>
            <person name="Mukherjee M."/>
            <person name="Okumura C.Y."/>
            <person name="Schneider R."/>
            <person name="Smith A.J."/>
            <person name="Vanacova S."/>
            <person name="Villalvazo M."/>
            <person name="Haas B.J."/>
            <person name="Pertea M."/>
            <person name="Feldblyum T.V."/>
            <person name="Utterback T.R."/>
            <person name="Shu C.L."/>
            <person name="Osoegawa K."/>
            <person name="de Jong P.J."/>
            <person name="Hrdy I."/>
            <person name="Horvathova L."/>
            <person name="Zubacova Z."/>
            <person name="Dolezal P."/>
            <person name="Malik S.B."/>
            <person name="Logsdon J.M. Jr."/>
            <person name="Henze K."/>
            <person name="Gupta A."/>
            <person name="Wang C.C."/>
            <person name="Dunne R.L."/>
            <person name="Upcroft J.A."/>
            <person name="Upcroft P."/>
            <person name="White O."/>
            <person name="Salzberg S.L."/>
            <person name="Tang P."/>
            <person name="Chiu C.-H."/>
            <person name="Lee Y.-S."/>
            <person name="Embley T.M."/>
            <person name="Coombs G.H."/>
            <person name="Mottram J.C."/>
            <person name="Tachezy J."/>
            <person name="Fraser-Liggett C.M."/>
            <person name="Johnson P.J."/>
        </authorList>
    </citation>
    <scope>NUCLEOTIDE SEQUENCE [LARGE SCALE GENOMIC DNA]</scope>
    <source>
        <strain evidence="14">G3</strain>
    </source>
</reference>
<dbReference type="FunCoup" id="A2FBL3">
    <property type="interactions" value="143"/>
</dbReference>
<dbReference type="CDD" id="cd18577">
    <property type="entry name" value="ABC_6TM_Pgp_ABCB1_D1_like"/>
    <property type="match status" value="1"/>
</dbReference>
<gene>
    <name evidence="14" type="ORF">TVAG_280000</name>
</gene>
<dbReference type="InterPro" id="IPR036640">
    <property type="entry name" value="ABC1_TM_sf"/>
</dbReference>
<keyword evidence="9 11" id="KW-0472">Membrane</keyword>
<evidence type="ECO:0000256" key="1">
    <source>
        <dbReference type="ARBA" id="ARBA00004127"/>
    </source>
</evidence>
<evidence type="ECO:0000259" key="13">
    <source>
        <dbReference type="PROSITE" id="PS50929"/>
    </source>
</evidence>
<evidence type="ECO:0000256" key="8">
    <source>
        <dbReference type="ARBA" id="ARBA00022989"/>
    </source>
</evidence>
<dbReference type="OrthoDB" id="6500128at2759"/>
<dbReference type="InterPro" id="IPR017871">
    <property type="entry name" value="ABC_transporter-like_CS"/>
</dbReference>
<evidence type="ECO:0000256" key="5">
    <source>
        <dbReference type="ARBA" id="ARBA00022741"/>
    </source>
</evidence>
<dbReference type="SUPFAM" id="SSF90123">
    <property type="entry name" value="ABC transporter transmembrane region"/>
    <property type="match status" value="1"/>
</dbReference>